<keyword evidence="2" id="KW-1185">Reference proteome</keyword>
<feature type="transmembrane region" description="Helical" evidence="1">
    <location>
        <begin position="190"/>
        <end position="206"/>
    </location>
</feature>
<dbReference type="WBParaSite" id="ACRNAN_scaffold2455.g22621.t1">
    <property type="protein sequence ID" value="ACRNAN_scaffold2455.g22621.t1"/>
    <property type="gene ID" value="ACRNAN_scaffold2455.g22621"/>
</dbReference>
<evidence type="ECO:0000256" key="1">
    <source>
        <dbReference type="SAM" id="Phobius"/>
    </source>
</evidence>
<sequence>MIASPTTRSILAQNSELDATYMSSSQISSGVFPFSATTGWFSVLSILGIAVAAGNEKTEKCYSCSSAHLNARWPKTEDNRLMYFNSFPIYSNETCDSLRYMIPVVSCPDSVCVKVVIEEPPPSRAVCSQEPVIIRDCWSRIIQPQSSFDLKPEGLKPVRLAGGENFEDAVGLIYTCEGYLCNKSSMSTSNFLPIFVCFILFSTIFLT</sequence>
<accession>A0A914DDZ0</accession>
<keyword evidence="1" id="KW-1133">Transmembrane helix</keyword>
<keyword evidence="1" id="KW-0812">Transmembrane</keyword>
<organism evidence="2 3">
    <name type="scientific">Acrobeloides nanus</name>
    <dbReference type="NCBI Taxonomy" id="290746"/>
    <lineage>
        <taxon>Eukaryota</taxon>
        <taxon>Metazoa</taxon>
        <taxon>Ecdysozoa</taxon>
        <taxon>Nematoda</taxon>
        <taxon>Chromadorea</taxon>
        <taxon>Rhabditida</taxon>
        <taxon>Tylenchina</taxon>
        <taxon>Cephalobomorpha</taxon>
        <taxon>Cephaloboidea</taxon>
        <taxon>Cephalobidae</taxon>
        <taxon>Acrobeloides</taxon>
    </lineage>
</organism>
<reference evidence="3" key="1">
    <citation type="submission" date="2022-11" db="UniProtKB">
        <authorList>
            <consortium name="WormBaseParasite"/>
        </authorList>
    </citation>
    <scope>IDENTIFICATION</scope>
</reference>
<evidence type="ECO:0000313" key="2">
    <source>
        <dbReference type="Proteomes" id="UP000887540"/>
    </source>
</evidence>
<keyword evidence="1" id="KW-0472">Membrane</keyword>
<dbReference type="Proteomes" id="UP000887540">
    <property type="component" value="Unplaced"/>
</dbReference>
<name>A0A914DDZ0_9BILA</name>
<protein>
    <submittedName>
        <fullName evidence="3">Uncharacterized protein</fullName>
    </submittedName>
</protein>
<feature type="transmembrane region" description="Helical" evidence="1">
    <location>
        <begin position="31"/>
        <end position="53"/>
    </location>
</feature>
<dbReference type="AlphaFoldDB" id="A0A914DDZ0"/>
<evidence type="ECO:0000313" key="3">
    <source>
        <dbReference type="WBParaSite" id="ACRNAN_scaffold2455.g22621.t1"/>
    </source>
</evidence>
<proteinExistence type="predicted"/>